<evidence type="ECO:0000313" key="6">
    <source>
        <dbReference type="EMBL" id="CAG2212870.1"/>
    </source>
</evidence>
<dbReference type="GO" id="GO:0061630">
    <property type="term" value="F:ubiquitin protein ligase activity"/>
    <property type="evidence" value="ECO:0007669"/>
    <property type="project" value="UniProtKB-EC"/>
</dbReference>
<dbReference type="InterPro" id="IPR001841">
    <property type="entry name" value="Znf_RING"/>
</dbReference>
<dbReference type="OrthoDB" id="2423195at2759"/>
<dbReference type="InterPro" id="IPR031248">
    <property type="entry name" value="RNF213"/>
</dbReference>
<accession>A0A8S3S2Y5</accession>
<dbReference type="EMBL" id="CAJPWZ010001318">
    <property type="protein sequence ID" value="CAG2212870.1"/>
    <property type="molecule type" value="Genomic_DNA"/>
</dbReference>
<dbReference type="Gene3D" id="3.30.40.10">
    <property type="entry name" value="Zinc/RING finger domain, C3HC4 (zinc finger)"/>
    <property type="match status" value="1"/>
</dbReference>
<dbReference type="InterPro" id="IPR017907">
    <property type="entry name" value="Znf_RING_CS"/>
</dbReference>
<keyword evidence="6" id="KW-0808">Transferase</keyword>
<keyword evidence="1" id="KW-0479">Metal-binding</keyword>
<comment type="caution">
    <text evidence="6">The sequence shown here is derived from an EMBL/GenBank/DDBJ whole genome shotgun (WGS) entry which is preliminary data.</text>
</comment>
<dbReference type="PROSITE" id="PS50089">
    <property type="entry name" value="ZF_RING_2"/>
    <property type="match status" value="1"/>
</dbReference>
<reference evidence="6" key="1">
    <citation type="submission" date="2021-03" db="EMBL/GenBank/DDBJ databases">
        <authorList>
            <person name="Bekaert M."/>
        </authorList>
    </citation>
    <scope>NUCLEOTIDE SEQUENCE</scope>
</reference>
<dbReference type="PANTHER" id="PTHR22605:SF16">
    <property type="entry name" value="E3 UBIQUITIN-PROTEIN LIGASE RNF213"/>
    <property type="match status" value="1"/>
</dbReference>
<dbReference type="InterPro" id="IPR013083">
    <property type="entry name" value="Znf_RING/FYVE/PHD"/>
</dbReference>
<dbReference type="PANTHER" id="PTHR22605">
    <property type="entry name" value="RZ-TYPE DOMAIN-CONTAINING PROTEIN"/>
    <property type="match status" value="1"/>
</dbReference>
<evidence type="ECO:0000256" key="2">
    <source>
        <dbReference type="ARBA" id="ARBA00022771"/>
    </source>
</evidence>
<evidence type="ECO:0000256" key="4">
    <source>
        <dbReference type="PROSITE-ProRule" id="PRU00175"/>
    </source>
</evidence>
<proteinExistence type="predicted"/>
<dbReference type="GO" id="GO:0008270">
    <property type="term" value="F:zinc ion binding"/>
    <property type="evidence" value="ECO:0007669"/>
    <property type="project" value="UniProtKB-KW"/>
</dbReference>
<dbReference type="AlphaFoldDB" id="A0A8S3S2Y5"/>
<dbReference type="GO" id="GO:0016887">
    <property type="term" value="F:ATP hydrolysis activity"/>
    <property type="evidence" value="ECO:0007669"/>
    <property type="project" value="InterPro"/>
</dbReference>
<feature type="domain" description="RING-type" evidence="5">
    <location>
        <begin position="218"/>
        <end position="258"/>
    </location>
</feature>
<keyword evidence="2 4" id="KW-0863">Zinc-finger</keyword>
<keyword evidence="7" id="KW-1185">Reference proteome</keyword>
<keyword evidence="3" id="KW-0862">Zinc</keyword>
<evidence type="ECO:0000256" key="3">
    <source>
        <dbReference type="ARBA" id="ARBA00022833"/>
    </source>
</evidence>
<sequence length="277" mass="32167">MKASEIFQSLPLGKLLSDVEGTYILEVLKCYIRDFVYMIHPVQTNSECQLLCESVITGCRHLVRGEYGRLLPSLLGCHMTYILNDMRFKNFANIVHIWPGCKLKWLRQVCDYRPVVERIFGHFSHDIENKEFQYGERCQKGIENARYQWTRAVVVKLFIEHVCTAGKEVEIRRCMPLWVTLREGANMKEVQSLEKVEKFIKTCNKDVVTQCFGQQVICVGCENPIQGPPVRLPCEHVICRKCLQDCITLKDFVCPNCQKEFPKDLDQTKLKRGNFGH</sequence>
<dbReference type="Proteomes" id="UP000683360">
    <property type="component" value="Unassembled WGS sequence"/>
</dbReference>
<keyword evidence="6" id="KW-0012">Acyltransferase</keyword>
<gene>
    <name evidence="6" type="ORF">MEDL_26845</name>
</gene>
<dbReference type="PROSITE" id="PS00518">
    <property type="entry name" value="ZF_RING_1"/>
    <property type="match status" value="1"/>
</dbReference>
<dbReference type="SUPFAM" id="SSF57850">
    <property type="entry name" value="RING/U-box"/>
    <property type="match status" value="1"/>
</dbReference>
<name>A0A8S3S2Y5_MYTED</name>
<organism evidence="6 7">
    <name type="scientific">Mytilus edulis</name>
    <name type="common">Blue mussel</name>
    <dbReference type="NCBI Taxonomy" id="6550"/>
    <lineage>
        <taxon>Eukaryota</taxon>
        <taxon>Metazoa</taxon>
        <taxon>Spiralia</taxon>
        <taxon>Lophotrochozoa</taxon>
        <taxon>Mollusca</taxon>
        <taxon>Bivalvia</taxon>
        <taxon>Autobranchia</taxon>
        <taxon>Pteriomorphia</taxon>
        <taxon>Mytilida</taxon>
        <taxon>Mytiloidea</taxon>
        <taxon>Mytilidae</taxon>
        <taxon>Mytilinae</taxon>
        <taxon>Mytilus</taxon>
    </lineage>
</organism>
<evidence type="ECO:0000256" key="1">
    <source>
        <dbReference type="ARBA" id="ARBA00022723"/>
    </source>
</evidence>
<evidence type="ECO:0000313" key="7">
    <source>
        <dbReference type="Proteomes" id="UP000683360"/>
    </source>
</evidence>
<dbReference type="EC" id="2.3.2.27" evidence="6"/>
<evidence type="ECO:0000259" key="5">
    <source>
        <dbReference type="PROSITE" id="PS50089"/>
    </source>
</evidence>
<protein>
    <submittedName>
        <fullName evidence="6">RNF213</fullName>
        <ecNumber evidence="6">2.3.2.27</ecNumber>
    </submittedName>
</protein>